<gene>
    <name evidence="4" type="ORF">CALMAC_LOCUS7705</name>
</gene>
<dbReference type="InterPro" id="IPR018378">
    <property type="entry name" value="C-type_lectin_CS"/>
</dbReference>
<reference evidence="4 5" key="1">
    <citation type="submission" date="2019-01" db="EMBL/GenBank/DDBJ databases">
        <authorList>
            <person name="Sayadi A."/>
        </authorList>
    </citation>
    <scope>NUCLEOTIDE SEQUENCE [LARGE SCALE GENOMIC DNA]</scope>
</reference>
<dbReference type="PROSITE" id="PS00615">
    <property type="entry name" value="C_TYPE_LECTIN_1"/>
    <property type="match status" value="1"/>
</dbReference>
<dbReference type="Gene3D" id="3.10.100.10">
    <property type="entry name" value="Mannose-Binding Protein A, subunit A"/>
    <property type="match status" value="1"/>
</dbReference>
<evidence type="ECO:0000256" key="2">
    <source>
        <dbReference type="SAM" id="SignalP"/>
    </source>
</evidence>
<dbReference type="InterPro" id="IPR016187">
    <property type="entry name" value="CTDL_fold"/>
</dbReference>
<dbReference type="OrthoDB" id="7962197at2759"/>
<dbReference type="PANTHER" id="PTHR22803">
    <property type="entry name" value="MANNOSE, PHOSPHOLIPASE, LECTIN RECEPTOR RELATED"/>
    <property type="match status" value="1"/>
</dbReference>
<dbReference type="EMBL" id="CAACVG010007387">
    <property type="protein sequence ID" value="VEN45164.1"/>
    <property type="molecule type" value="Genomic_DNA"/>
</dbReference>
<dbReference type="AlphaFoldDB" id="A0A653CCQ9"/>
<dbReference type="InterPro" id="IPR050111">
    <property type="entry name" value="C-type_lectin/snaclec_domain"/>
</dbReference>
<organism evidence="4 5">
    <name type="scientific">Callosobruchus maculatus</name>
    <name type="common">Southern cowpea weevil</name>
    <name type="synonym">Pulse bruchid</name>
    <dbReference type="NCBI Taxonomy" id="64391"/>
    <lineage>
        <taxon>Eukaryota</taxon>
        <taxon>Metazoa</taxon>
        <taxon>Ecdysozoa</taxon>
        <taxon>Arthropoda</taxon>
        <taxon>Hexapoda</taxon>
        <taxon>Insecta</taxon>
        <taxon>Pterygota</taxon>
        <taxon>Neoptera</taxon>
        <taxon>Endopterygota</taxon>
        <taxon>Coleoptera</taxon>
        <taxon>Polyphaga</taxon>
        <taxon>Cucujiformia</taxon>
        <taxon>Chrysomeloidea</taxon>
        <taxon>Chrysomelidae</taxon>
        <taxon>Bruchinae</taxon>
        <taxon>Bruchini</taxon>
        <taxon>Callosobruchus</taxon>
    </lineage>
</organism>
<dbReference type="InterPro" id="IPR016186">
    <property type="entry name" value="C-type_lectin-like/link_sf"/>
</dbReference>
<keyword evidence="5" id="KW-1185">Reference proteome</keyword>
<dbReference type="CDD" id="cd00037">
    <property type="entry name" value="CLECT"/>
    <property type="match status" value="1"/>
</dbReference>
<dbReference type="Proteomes" id="UP000410492">
    <property type="component" value="Unassembled WGS sequence"/>
</dbReference>
<keyword evidence="2" id="KW-0732">Signal</keyword>
<proteinExistence type="predicted"/>
<feature type="signal peptide" evidence="2">
    <location>
        <begin position="1"/>
        <end position="16"/>
    </location>
</feature>
<dbReference type="InterPro" id="IPR001304">
    <property type="entry name" value="C-type_lectin-like"/>
</dbReference>
<evidence type="ECO:0000259" key="3">
    <source>
        <dbReference type="PROSITE" id="PS50041"/>
    </source>
</evidence>
<accession>A0A653CCQ9</accession>
<dbReference type="Pfam" id="PF00059">
    <property type="entry name" value="Lectin_C"/>
    <property type="match status" value="1"/>
</dbReference>
<protein>
    <recommendedName>
        <fullName evidence="3">C-type lectin domain-containing protein</fullName>
    </recommendedName>
</protein>
<evidence type="ECO:0000313" key="4">
    <source>
        <dbReference type="EMBL" id="VEN45164.1"/>
    </source>
</evidence>
<feature type="domain" description="C-type lectin" evidence="3">
    <location>
        <begin position="35"/>
        <end position="160"/>
    </location>
</feature>
<evidence type="ECO:0000313" key="5">
    <source>
        <dbReference type="Proteomes" id="UP000410492"/>
    </source>
</evidence>
<keyword evidence="1" id="KW-1015">Disulfide bond</keyword>
<evidence type="ECO:0000256" key="1">
    <source>
        <dbReference type="ARBA" id="ARBA00023157"/>
    </source>
</evidence>
<name>A0A653CCQ9_CALMS</name>
<sequence length="172" mass="19715">MLVYILIFTFILGGRGAPTFSKDGNYGPMVPLVVNGSNMYYFGLIHTGTAVQAEAFCRKHNMDLISIETPEEHAFIEESLLNYMDLNDRHDTCVWTSGRRYDGGNKWIWGATGNPIHYTNWRAGQPDNQQKVENCLELTHLVDSGQIKWSDVPCDYKARYFICEYNNNTLDF</sequence>
<dbReference type="SUPFAM" id="SSF56436">
    <property type="entry name" value="C-type lectin-like"/>
    <property type="match status" value="1"/>
</dbReference>
<dbReference type="SMART" id="SM00034">
    <property type="entry name" value="CLECT"/>
    <property type="match status" value="1"/>
</dbReference>
<feature type="chain" id="PRO_5024935957" description="C-type lectin domain-containing protein" evidence="2">
    <location>
        <begin position="17"/>
        <end position="172"/>
    </location>
</feature>
<dbReference type="PROSITE" id="PS50041">
    <property type="entry name" value="C_TYPE_LECTIN_2"/>
    <property type="match status" value="1"/>
</dbReference>